<organism evidence="2">
    <name type="scientific">Sesamum latifolium</name>
    <dbReference type="NCBI Taxonomy" id="2727402"/>
    <lineage>
        <taxon>Eukaryota</taxon>
        <taxon>Viridiplantae</taxon>
        <taxon>Streptophyta</taxon>
        <taxon>Embryophyta</taxon>
        <taxon>Tracheophyta</taxon>
        <taxon>Spermatophyta</taxon>
        <taxon>Magnoliopsida</taxon>
        <taxon>eudicotyledons</taxon>
        <taxon>Gunneridae</taxon>
        <taxon>Pentapetalae</taxon>
        <taxon>asterids</taxon>
        <taxon>lamiids</taxon>
        <taxon>Lamiales</taxon>
        <taxon>Pedaliaceae</taxon>
        <taxon>Sesamum</taxon>
    </lineage>
</organism>
<feature type="non-terminal residue" evidence="2">
    <location>
        <position position="1"/>
    </location>
</feature>
<accession>A0AAW2YBM2</accession>
<dbReference type="AlphaFoldDB" id="A0AAW2YBM2"/>
<dbReference type="CDD" id="cd09272">
    <property type="entry name" value="RNase_HI_RT_Ty1"/>
    <property type="match status" value="1"/>
</dbReference>
<gene>
    <name evidence="2" type="ORF">Slati_0197000</name>
</gene>
<keyword evidence="1" id="KW-0732">Signal</keyword>
<evidence type="ECO:0008006" key="3">
    <source>
        <dbReference type="Google" id="ProtNLM"/>
    </source>
</evidence>
<reference evidence="2" key="1">
    <citation type="submission" date="2020-06" db="EMBL/GenBank/DDBJ databases">
        <authorList>
            <person name="Li T."/>
            <person name="Hu X."/>
            <person name="Zhang T."/>
            <person name="Song X."/>
            <person name="Zhang H."/>
            <person name="Dai N."/>
            <person name="Sheng W."/>
            <person name="Hou X."/>
            <person name="Wei L."/>
        </authorList>
    </citation>
    <scope>NUCLEOTIDE SEQUENCE</scope>
    <source>
        <strain evidence="2">KEN1</strain>
        <tissue evidence="2">Leaf</tissue>
    </source>
</reference>
<comment type="caution">
    <text evidence="2">The sequence shown here is derived from an EMBL/GenBank/DDBJ whole genome shotgun (WGS) entry which is preliminary data.</text>
</comment>
<proteinExistence type="predicted"/>
<dbReference type="PANTHER" id="PTHR11439">
    <property type="entry name" value="GAG-POL-RELATED RETROTRANSPOSON"/>
    <property type="match status" value="1"/>
</dbReference>
<dbReference type="PANTHER" id="PTHR11439:SF465">
    <property type="entry name" value="REVERSE TRANSCRIPTASE TY1_COPIA-TYPE DOMAIN-CONTAINING PROTEIN"/>
    <property type="match status" value="1"/>
</dbReference>
<reference evidence="2" key="2">
    <citation type="journal article" date="2024" name="Plant">
        <title>Genomic evolution and insights into agronomic trait innovations of Sesamum species.</title>
        <authorList>
            <person name="Miao H."/>
            <person name="Wang L."/>
            <person name="Qu L."/>
            <person name="Liu H."/>
            <person name="Sun Y."/>
            <person name="Le M."/>
            <person name="Wang Q."/>
            <person name="Wei S."/>
            <person name="Zheng Y."/>
            <person name="Lin W."/>
            <person name="Duan Y."/>
            <person name="Cao H."/>
            <person name="Xiong S."/>
            <person name="Wang X."/>
            <person name="Wei L."/>
            <person name="Li C."/>
            <person name="Ma Q."/>
            <person name="Ju M."/>
            <person name="Zhao R."/>
            <person name="Li G."/>
            <person name="Mu C."/>
            <person name="Tian Q."/>
            <person name="Mei H."/>
            <person name="Zhang T."/>
            <person name="Gao T."/>
            <person name="Zhang H."/>
        </authorList>
    </citation>
    <scope>NUCLEOTIDE SEQUENCE</scope>
    <source>
        <strain evidence="2">KEN1</strain>
    </source>
</reference>
<evidence type="ECO:0000256" key="1">
    <source>
        <dbReference type="SAM" id="SignalP"/>
    </source>
</evidence>
<sequence length="160" mass="17808">SSSLGLFFLSQCLLHLSTYSDASWVSCLDFRHSVTGFCIFLGSSLISWKTKKAQFLTLPLKQNTQHGLQCNNRAAIHITANPVFHERTKHLDIDCHVVRDQFKCGFIGPTHIRGPDQPADLFTKALLLPAFTHLLSKLGLDPKLHLEGVMLQSVPVAEQS</sequence>
<protein>
    <recommendedName>
        <fullName evidence="3">Copia protein</fullName>
    </recommendedName>
</protein>
<dbReference type="EMBL" id="JACGWN010000001">
    <property type="protein sequence ID" value="KAL0463094.1"/>
    <property type="molecule type" value="Genomic_DNA"/>
</dbReference>
<feature type="signal peptide" evidence="1">
    <location>
        <begin position="1"/>
        <end position="22"/>
    </location>
</feature>
<feature type="chain" id="PRO_5043968802" description="Copia protein" evidence="1">
    <location>
        <begin position="23"/>
        <end position="160"/>
    </location>
</feature>
<evidence type="ECO:0000313" key="2">
    <source>
        <dbReference type="EMBL" id="KAL0463094.1"/>
    </source>
</evidence>
<name>A0AAW2YBM2_9LAMI</name>